<dbReference type="PANTHER" id="PTHR33446">
    <property type="entry name" value="PROTEIN TONB-RELATED"/>
    <property type="match status" value="1"/>
</dbReference>
<keyword evidence="7" id="KW-0653">Protein transport</keyword>
<feature type="domain" description="TonB C-terminal" evidence="11">
    <location>
        <begin position="349"/>
        <end position="409"/>
    </location>
</feature>
<name>A0A3E1P6A4_9BACT</name>
<dbReference type="OrthoDB" id="1112758at2"/>
<dbReference type="InterPro" id="IPR051045">
    <property type="entry name" value="TonB-dependent_transducer"/>
</dbReference>
<dbReference type="InterPro" id="IPR008969">
    <property type="entry name" value="CarboxyPept-like_regulatory"/>
</dbReference>
<sequence length="414" mass="45209">MQQQNNHIKPVADPELIRRYLAGELDHKAMHALERQALDDPFLAEALEGFEQHAPDQRVNLADLSKRLKQRVQPAKKKVIPMYMRWAAAAAVCFVVGSSIIWLWPANNQSEIAKVTVKTDTIIPAEVSGMVQVPENATMFKKSQDSRKPYRSPVLPAPMVSPAPAVTPSPQAEVAAAEPAPKAEMPVADTAKMIASQNFYKSFDTDDMAVSSLGLKRAAAVSAIDPGQIKGRILNVHGDSGIANVTVSMGTVGTTTDQEGYFSLPANGPVLSRKKMSSNQQLLTAYAPGYKTNSQTYKGDAFVRMQLKRTTDTSTTVINNSNDPSPMGGFDKFELYLAKNVQYPAGLTVSGRVRVQFYVQQDGTLTDFRVLKKLQPECDQEAIRLIKSGPAWLPAANGKAVRVKVDVKFTPEAH</sequence>
<proteinExistence type="inferred from homology"/>
<evidence type="ECO:0000259" key="11">
    <source>
        <dbReference type="Pfam" id="PF03544"/>
    </source>
</evidence>
<keyword evidence="6 10" id="KW-0812">Transmembrane</keyword>
<keyword evidence="5" id="KW-0997">Cell inner membrane</keyword>
<evidence type="ECO:0000256" key="2">
    <source>
        <dbReference type="ARBA" id="ARBA00006555"/>
    </source>
</evidence>
<dbReference type="Proteomes" id="UP000261174">
    <property type="component" value="Unassembled WGS sequence"/>
</dbReference>
<dbReference type="Pfam" id="PF03544">
    <property type="entry name" value="TonB_C"/>
    <property type="match status" value="1"/>
</dbReference>
<evidence type="ECO:0000256" key="10">
    <source>
        <dbReference type="SAM" id="Phobius"/>
    </source>
</evidence>
<dbReference type="Gene3D" id="3.30.1150.10">
    <property type="match status" value="1"/>
</dbReference>
<evidence type="ECO:0000256" key="1">
    <source>
        <dbReference type="ARBA" id="ARBA00004383"/>
    </source>
</evidence>
<evidence type="ECO:0000256" key="6">
    <source>
        <dbReference type="ARBA" id="ARBA00022692"/>
    </source>
</evidence>
<dbReference type="InterPro" id="IPR006260">
    <property type="entry name" value="TonB/TolA_C"/>
</dbReference>
<evidence type="ECO:0000256" key="7">
    <source>
        <dbReference type="ARBA" id="ARBA00022927"/>
    </source>
</evidence>
<keyword evidence="9 10" id="KW-0472">Membrane</keyword>
<dbReference type="GO" id="GO:0015031">
    <property type="term" value="P:protein transport"/>
    <property type="evidence" value="ECO:0007669"/>
    <property type="project" value="UniProtKB-KW"/>
</dbReference>
<evidence type="ECO:0000256" key="9">
    <source>
        <dbReference type="ARBA" id="ARBA00023136"/>
    </source>
</evidence>
<keyword evidence="8 10" id="KW-1133">Transmembrane helix</keyword>
<dbReference type="SUPFAM" id="SSF74653">
    <property type="entry name" value="TolA/TonB C-terminal domain"/>
    <property type="match status" value="1"/>
</dbReference>
<evidence type="ECO:0000313" key="13">
    <source>
        <dbReference type="Proteomes" id="UP000261174"/>
    </source>
</evidence>
<keyword evidence="3" id="KW-0813">Transport</keyword>
<evidence type="ECO:0000256" key="8">
    <source>
        <dbReference type="ARBA" id="ARBA00022989"/>
    </source>
</evidence>
<comment type="caution">
    <text evidence="12">The sequence shown here is derived from an EMBL/GenBank/DDBJ whole genome shotgun (WGS) entry which is preliminary data.</text>
</comment>
<dbReference type="EMBL" id="QTJV01000002">
    <property type="protein sequence ID" value="RFM35723.1"/>
    <property type="molecule type" value="Genomic_DNA"/>
</dbReference>
<evidence type="ECO:0000256" key="3">
    <source>
        <dbReference type="ARBA" id="ARBA00022448"/>
    </source>
</evidence>
<dbReference type="InterPro" id="IPR037682">
    <property type="entry name" value="TonB_C"/>
</dbReference>
<dbReference type="RefSeq" id="WP_116853210.1">
    <property type="nucleotide sequence ID" value="NZ_QTJV01000002.1"/>
</dbReference>
<accession>A0A3E1P6A4</accession>
<comment type="similarity">
    <text evidence="2">Belongs to the TonB family.</text>
</comment>
<organism evidence="12 13">
    <name type="scientific">Chitinophaga silvisoli</name>
    <dbReference type="NCBI Taxonomy" id="2291814"/>
    <lineage>
        <taxon>Bacteria</taxon>
        <taxon>Pseudomonadati</taxon>
        <taxon>Bacteroidota</taxon>
        <taxon>Chitinophagia</taxon>
        <taxon>Chitinophagales</taxon>
        <taxon>Chitinophagaceae</taxon>
        <taxon>Chitinophaga</taxon>
    </lineage>
</organism>
<dbReference type="GO" id="GO:0098797">
    <property type="term" value="C:plasma membrane protein complex"/>
    <property type="evidence" value="ECO:0007669"/>
    <property type="project" value="TreeGrafter"/>
</dbReference>
<gene>
    <name evidence="12" type="ORF">DXN04_10150</name>
</gene>
<comment type="subcellular location">
    <subcellularLocation>
        <location evidence="1">Cell inner membrane</location>
        <topology evidence="1">Single-pass membrane protein</topology>
        <orientation evidence="1">Periplasmic side</orientation>
    </subcellularLocation>
</comment>
<dbReference type="PANTHER" id="PTHR33446:SF2">
    <property type="entry name" value="PROTEIN TONB"/>
    <property type="match status" value="1"/>
</dbReference>
<evidence type="ECO:0000256" key="4">
    <source>
        <dbReference type="ARBA" id="ARBA00022475"/>
    </source>
</evidence>
<keyword evidence="13" id="KW-1185">Reference proteome</keyword>
<dbReference type="NCBIfam" id="TIGR01352">
    <property type="entry name" value="tonB_Cterm"/>
    <property type="match status" value="1"/>
</dbReference>
<evidence type="ECO:0000313" key="12">
    <source>
        <dbReference type="EMBL" id="RFM35723.1"/>
    </source>
</evidence>
<dbReference type="GO" id="GO:0031992">
    <property type="term" value="F:energy transducer activity"/>
    <property type="evidence" value="ECO:0007669"/>
    <property type="project" value="TreeGrafter"/>
</dbReference>
<protein>
    <submittedName>
        <fullName evidence="12">TonB family protein</fullName>
    </submittedName>
</protein>
<feature type="transmembrane region" description="Helical" evidence="10">
    <location>
        <begin position="86"/>
        <end position="104"/>
    </location>
</feature>
<dbReference type="AlphaFoldDB" id="A0A3E1P6A4"/>
<dbReference type="SUPFAM" id="SSF49464">
    <property type="entry name" value="Carboxypeptidase regulatory domain-like"/>
    <property type="match status" value="1"/>
</dbReference>
<keyword evidence="4" id="KW-1003">Cell membrane</keyword>
<dbReference type="GO" id="GO:0055085">
    <property type="term" value="P:transmembrane transport"/>
    <property type="evidence" value="ECO:0007669"/>
    <property type="project" value="InterPro"/>
</dbReference>
<evidence type="ECO:0000256" key="5">
    <source>
        <dbReference type="ARBA" id="ARBA00022519"/>
    </source>
</evidence>
<reference evidence="12 13" key="1">
    <citation type="submission" date="2018-08" db="EMBL/GenBank/DDBJ databases">
        <title>Chitinophaga sp. K20C18050901, a novel bacterium isolated from forest soil.</title>
        <authorList>
            <person name="Wang C."/>
        </authorList>
    </citation>
    <scope>NUCLEOTIDE SEQUENCE [LARGE SCALE GENOMIC DNA]</scope>
    <source>
        <strain evidence="12 13">K20C18050901</strain>
    </source>
</reference>